<dbReference type="AlphaFoldDB" id="A0A7M1SX77"/>
<evidence type="ECO:0000259" key="1">
    <source>
        <dbReference type="Pfam" id="PF04734"/>
    </source>
</evidence>
<evidence type="ECO:0000313" key="2">
    <source>
        <dbReference type="EMBL" id="QOR72200.1"/>
    </source>
</evidence>
<dbReference type="Pfam" id="PF04734">
    <property type="entry name" value="Ceramidase_alk"/>
    <property type="match status" value="1"/>
</dbReference>
<reference evidence="2 3" key="1">
    <citation type="submission" date="2020-10" db="EMBL/GenBank/DDBJ databases">
        <title>Haloactinobacterium sp. RN3S43, a bacterium isolated from saline soil.</title>
        <authorList>
            <person name="Sun J.-Q."/>
        </authorList>
    </citation>
    <scope>NUCLEOTIDE SEQUENCE [LARGE SCALE GENOMIC DNA]</scope>
    <source>
        <strain evidence="2 3">RN3S43</strain>
    </source>
</reference>
<dbReference type="EMBL" id="CP063169">
    <property type="protein sequence ID" value="QOR72200.1"/>
    <property type="molecule type" value="Genomic_DNA"/>
</dbReference>
<dbReference type="Proteomes" id="UP000593758">
    <property type="component" value="Chromosome"/>
</dbReference>
<accession>A0A7M1SX77</accession>
<gene>
    <name evidence="2" type="ORF">IM660_08205</name>
</gene>
<organism evidence="2 3">
    <name type="scientific">Ruania alkalisoli</name>
    <dbReference type="NCBI Taxonomy" id="2779775"/>
    <lineage>
        <taxon>Bacteria</taxon>
        <taxon>Bacillati</taxon>
        <taxon>Actinomycetota</taxon>
        <taxon>Actinomycetes</taxon>
        <taxon>Micrococcales</taxon>
        <taxon>Ruaniaceae</taxon>
        <taxon>Ruania</taxon>
    </lineage>
</organism>
<feature type="domain" description="Neutral/alkaline non-lysosomal ceramidase N-terminal" evidence="1">
    <location>
        <begin position="14"/>
        <end position="200"/>
    </location>
</feature>
<dbReference type="RefSeq" id="WP_193498841.1">
    <property type="nucleotide sequence ID" value="NZ_CP063169.1"/>
</dbReference>
<name>A0A7M1SX77_9MICO</name>
<keyword evidence="3" id="KW-1185">Reference proteome</keyword>
<dbReference type="InterPro" id="IPR031329">
    <property type="entry name" value="NEUT/ALK_ceramidase_N"/>
</dbReference>
<sequence>MAVGAARSHVDVPAGTAMSGYAGRAGPSTGVLQPTSVRALVAGDVAVLSLDVCAVHPRTTAAIEAAVRTRVAGMRACVVTATHTHAGPCVAFDRVGSHDAAVHEALVTAAAETVREAVSSRTPCEVVVARAHGAGVARNRRHADRAIDPPVTRLTFRAHDRVVADVVSYPCHPVVLDASNRLIAADYPGALRDAVEQAHPGSVCLFLTGAAGDVNTGDPAEASYAESGPGVRTPAEADRIGRHLASLALAAVEQPLTTDGVRCVRRSVRVPFARPDHGEREGQVRNWRSRQRTADAGLVRVLQAWIDWAGTSIPDDPAPWEGHVTAVDLGVTVVFLPGEPFLQTAEEIEQTVTEAVGRPVLVVGYADDVPGYLPPSHEYAYGGYEVLDAHRYYGMPAPFAPGCAERVAEAAIEAVAALAAPPTSALDAPH</sequence>
<proteinExistence type="predicted"/>
<protein>
    <submittedName>
        <fullName evidence="2">Neutral/alkaline non-lysosomal ceramidase N-terminal domain-containing protein</fullName>
    </submittedName>
</protein>
<evidence type="ECO:0000313" key="3">
    <source>
        <dbReference type="Proteomes" id="UP000593758"/>
    </source>
</evidence>
<dbReference type="KEGG" id="halt:IM660_08205"/>